<accession>A0A4P6L2G6</accession>
<dbReference type="Gene3D" id="3.40.630.30">
    <property type="match status" value="2"/>
</dbReference>
<name>A0A4P6L2G6_9BURK</name>
<dbReference type="PROSITE" id="PS51186">
    <property type="entry name" value="GNAT"/>
    <property type="match status" value="2"/>
</dbReference>
<dbReference type="AlphaFoldDB" id="A0A4P6L2G6"/>
<dbReference type="KEGG" id="plue:EWM63_20145"/>
<dbReference type="Pfam" id="PF00583">
    <property type="entry name" value="Acetyltransf_1"/>
    <property type="match status" value="1"/>
</dbReference>
<evidence type="ECO:0000256" key="1">
    <source>
        <dbReference type="ARBA" id="ARBA00022679"/>
    </source>
</evidence>
<gene>
    <name evidence="4" type="ORF">EWM63_20145</name>
</gene>
<dbReference type="CDD" id="cd04301">
    <property type="entry name" value="NAT_SF"/>
    <property type="match status" value="1"/>
</dbReference>
<dbReference type="InterPro" id="IPR050832">
    <property type="entry name" value="Bact_Acetyltransf"/>
</dbReference>
<evidence type="ECO:0000313" key="5">
    <source>
        <dbReference type="Proteomes" id="UP000290637"/>
    </source>
</evidence>
<dbReference type="SUPFAM" id="SSF55729">
    <property type="entry name" value="Acyl-CoA N-acyltransferases (Nat)"/>
    <property type="match status" value="2"/>
</dbReference>
<dbReference type="RefSeq" id="WP_130188132.1">
    <property type="nucleotide sequence ID" value="NZ_CP035913.1"/>
</dbReference>
<evidence type="ECO:0000256" key="2">
    <source>
        <dbReference type="ARBA" id="ARBA00023315"/>
    </source>
</evidence>
<evidence type="ECO:0000259" key="3">
    <source>
        <dbReference type="PROSITE" id="PS51186"/>
    </source>
</evidence>
<dbReference type="Proteomes" id="UP000290637">
    <property type="component" value="Chromosome"/>
</dbReference>
<dbReference type="InterPro" id="IPR016181">
    <property type="entry name" value="Acyl_CoA_acyltransferase"/>
</dbReference>
<dbReference type="PANTHER" id="PTHR43877">
    <property type="entry name" value="AMINOALKYLPHOSPHONATE N-ACETYLTRANSFERASE-RELATED-RELATED"/>
    <property type="match status" value="1"/>
</dbReference>
<keyword evidence="5" id="KW-1185">Reference proteome</keyword>
<dbReference type="GO" id="GO:0016747">
    <property type="term" value="F:acyltransferase activity, transferring groups other than amino-acyl groups"/>
    <property type="evidence" value="ECO:0007669"/>
    <property type="project" value="InterPro"/>
</dbReference>
<dbReference type="Pfam" id="PF13508">
    <property type="entry name" value="Acetyltransf_7"/>
    <property type="match status" value="1"/>
</dbReference>
<evidence type="ECO:0000313" key="4">
    <source>
        <dbReference type="EMBL" id="QBE65018.1"/>
    </source>
</evidence>
<proteinExistence type="predicted"/>
<organism evidence="4 5">
    <name type="scientific">Pseudoduganella lutea</name>
    <dbReference type="NCBI Taxonomy" id="321985"/>
    <lineage>
        <taxon>Bacteria</taxon>
        <taxon>Pseudomonadati</taxon>
        <taxon>Pseudomonadota</taxon>
        <taxon>Betaproteobacteria</taxon>
        <taxon>Burkholderiales</taxon>
        <taxon>Oxalobacteraceae</taxon>
        <taxon>Telluria group</taxon>
        <taxon>Pseudoduganella</taxon>
    </lineage>
</organism>
<feature type="domain" description="N-acetyltransferase" evidence="3">
    <location>
        <begin position="178"/>
        <end position="325"/>
    </location>
</feature>
<keyword evidence="1 4" id="KW-0808">Transferase</keyword>
<keyword evidence="2" id="KW-0012">Acyltransferase</keyword>
<dbReference type="InterPro" id="IPR000182">
    <property type="entry name" value="GNAT_dom"/>
</dbReference>
<feature type="domain" description="N-acetyltransferase" evidence="3">
    <location>
        <begin position="2"/>
        <end position="163"/>
    </location>
</feature>
<dbReference type="EMBL" id="CP035913">
    <property type="protein sequence ID" value="QBE65018.1"/>
    <property type="molecule type" value="Genomic_DNA"/>
</dbReference>
<dbReference type="OrthoDB" id="9803233at2"/>
<dbReference type="PANTHER" id="PTHR43877:SF1">
    <property type="entry name" value="ACETYLTRANSFERASE"/>
    <property type="match status" value="1"/>
</dbReference>
<sequence length="325" mass="34018">MITIDELTGNGVRAVAGELAEVLHACVGNGASVGFLPPFTQADARRFWQDVAAQVDAGARTLFVARNEEGIVRGTVQLALATPANGAHRAEVNKMLVHPGCRRLGIGRMLLQAAEARARALGRTLLVLDTWVGSGAQHLYAGLGYRTAGDIAHYAILEGSTLGATRVMYKVLVPPIDVAIADPASGDAVALMEELSGVLRTITGDDGNTSFDPATCTLFAIARDAEGAAVGCGALRPLHGGAESGFGDIAEIKRMYARPGSGAGAAVLAFLEAQAGARGYHGLWLETRKVNARAVRFYDAQGYLRIPNFGKYAGNDAAVCFGKRL</sequence>
<reference evidence="4 5" key="1">
    <citation type="submission" date="2019-02" db="EMBL/GenBank/DDBJ databases">
        <title>Draft Genome Sequences of Six Type Strains of the Genus Massilia.</title>
        <authorList>
            <person name="Miess H."/>
            <person name="Frediansyhah A."/>
            <person name="Gross H."/>
        </authorList>
    </citation>
    <scope>NUCLEOTIDE SEQUENCE [LARGE SCALE GENOMIC DNA]</scope>
    <source>
        <strain evidence="4 5">DSM 17473</strain>
    </source>
</reference>
<protein>
    <submittedName>
        <fullName evidence="4">GNAT family N-acetyltransferase</fullName>
    </submittedName>
</protein>